<dbReference type="InParanoid" id="B8BU12"/>
<organism evidence="4 5">
    <name type="scientific">Thalassiosira pseudonana</name>
    <name type="common">Marine diatom</name>
    <name type="synonym">Cyclotella nana</name>
    <dbReference type="NCBI Taxonomy" id="35128"/>
    <lineage>
        <taxon>Eukaryota</taxon>
        <taxon>Sar</taxon>
        <taxon>Stramenopiles</taxon>
        <taxon>Ochrophyta</taxon>
        <taxon>Bacillariophyta</taxon>
        <taxon>Coscinodiscophyceae</taxon>
        <taxon>Thalassiosirophycidae</taxon>
        <taxon>Thalassiosirales</taxon>
        <taxon>Thalassiosiraceae</taxon>
        <taxon>Thalassiosira</taxon>
    </lineage>
</organism>
<feature type="compositionally biased region" description="Polar residues" evidence="1">
    <location>
        <begin position="525"/>
        <end position="538"/>
    </location>
</feature>
<reference evidence="4 5" key="1">
    <citation type="journal article" date="2004" name="Science">
        <title>The genome of the diatom Thalassiosira pseudonana: ecology, evolution, and metabolism.</title>
        <authorList>
            <person name="Armbrust E.V."/>
            <person name="Berges J.A."/>
            <person name="Bowler C."/>
            <person name="Green B.R."/>
            <person name="Martinez D."/>
            <person name="Putnam N.H."/>
            <person name="Zhou S."/>
            <person name="Allen A.E."/>
            <person name="Apt K.E."/>
            <person name="Bechner M."/>
            <person name="Brzezinski M.A."/>
            <person name="Chaal B.K."/>
            <person name="Chiovitti A."/>
            <person name="Davis A.K."/>
            <person name="Demarest M.S."/>
            <person name="Detter J.C."/>
            <person name="Glavina T."/>
            <person name="Goodstein D."/>
            <person name="Hadi M.Z."/>
            <person name="Hellsten U."/>
            <person name="Hildebrand M."/>
            <person name="Jenkins B.D."/>
            <person name="Jurka J."/>
            <person name="Kapitonov V.V."/>
            <person name="Kroger N."/>
            <person name="Lau W.W."/>
            <person name="Lane T.W."/>
            <person name="Larimer F.W."/>
            <person name="Lippmeier J.C."/>
            <person name="Lucas S."/>
            <person name="Medina M."/>
            <person name="Montsant A."/>
            <person name="Obornik M."/>
            <person name="Parker M.S."/>
            <person name="Palenik B."/>
            <person name="Pazour G.J."/>
            <person name="Richardson P.M."/>
            <person name="Rynearson T.A."/>
            <person name="Saito M.A."/>
            <person name="Schwartz D.C."/>
            <person name="Thamatrakoln K."/>
            <person name="Valentin K."/>
            <person name="Vardi A."/>
            <person name="Wilkerson F.P."/>
            <person name="Rokhsar D.S."/>
        </authorList>
    </citation>
    <scope>NUCLEOTIDE SEQUENCE [LARGE SCALE GENOMIC DNA]</scope>
    <source>
        <strain evidence="4 5">CCMP1335</strain>
    </source>
</reference>
<keyword evidence="2" id="KW-0472">Membrane</keyword>
<evidence type="ECO:0000256" key="1">
    <source>
        <dbReference type="SAM" id="MobiDB-lite"/>
    </source>
</evidence>
<sequence length="743" mass="84311">MARFRGKHHGKYRGKRKHHQEGGDYAGLSEVDWILIEKYLVEYRTRAFEVHRQSKRNHGNHHVKHQRRLQPYSDKPVVIDAHTFAPLTEDACRRPYLDLPTTLTPKQRRKIHSMCGYLDVYHCGAGTAEDARGSTDDATATKQPTHTRRIVISVFANGFDFVPDIEATNDVESFPSRRCRPWYYSAHDNINFAKNSQANADSLHPDQFKQRVHAIEIEKNQIHKFVRYPETSIRLTVDDIDMEALKATDLSSVPTPIGVPWMLVDSVAKLKQCINEIVHGIDNDGASKVSLNELSFDLEMHNHGSGSGGGSSKFPQKGGLRTCLIQMTANTVVKDYVIDPLAPNVWDAIPHYLGPLFSDPRIVKIGHGIGGMDTTSLHRDFGIVIVNAFDTFEASAVLLHGKKGGLGLAKLCKHYGLPCWQDYANLKSQFQCSDWRKRPLCDDALEYGRYDVRFLITIRQLLLRDLVNKDLLGGRYYDIYQSIDSMQGSDSITNARDCYTQQSRDSSAFDSFSDCTRSESDTTKNDNTSESDTNNGLGMVSDNNLTSVITLIHASELPSFYHVMKAIEISQKRCLKLWDGDEGEDDPFQHASLIQMIKQSKKNEGLGRFWSDMHQILYIQLAEWRGRVAYTEGMHVSEVCTLDFLVHVAYRLPQNRREMRRHSYFLPVLLEDKRLPYYDELREIITSSEAFLSGQSSVSSANLSHEVIFYPEPKSFRRVALRVLVTSAVVGVVAMAVTKSRKR</sequence>
<dbReference type="KEGG" id="tps:THAPSDRAFT_2321"/>
<dbReference type="GO" id="GO:0071044">
    <property type="term" value="P:histone mRNA catabolic process"/>
    <property type="evidence" value="ECO:0000318"/>
    <property type="project" value="GO_Central"/>
</dbReference>
<proteinExistence type="predicted"/>
<dbReference type="GO" id="GO:0071037">
    <property type="term" value="P:nuclear polyadenylation-dependent snRNA catabolic process"/>
    <property type="evidence" value="ECO:0000318"/>
    <property type="project" value="GO_Central"/>
</dbReference>
<protein>
    <recommendedName>
        <fullName evidence="3">3'-5' exonuclease domain-containing protein</fullName>
    </recommendedName>
</protein>
<evidence type="ECO:0000259" key="3">
    <source>
        <dbReference type="Pfam" id="PF01612"/>
    </source>
</evidence>
<keyword evidence="2" id="KW-1133">Transmembrane helix</keyword>
<dbReference type="EMBL" id="CM000639">
    <property type="protein sequence ID" value="EED94683.1"/>
    <property type="molecule type" value="Genomic_DNA"/>
</dbReference>
<dbReference type="GO" id="GO:0071051">
    <property type="term" value="P:poly(A)-dependent snoRNA 3'-end processing"/>
    <property type="evidence" value="ECO:0000318"/>
    <property type="project" value="GO_Central"/>
</dbReference>
<dbReference type="Proteomes" id="UP000001449">
    <property type="component" value="Chromosome 2"/>
</dbReference>
<evidence type="ECO:0000313" key="5">
    <source>
        <dbReference type="Proteomes" id="UP000001449"/>
    </source>
</evidence>
<dbReference type="GO" id="GO:0000176">
    <property type="term" value="C:nuclear exosome (RNase complex)"/>
    <property type="evidence" value="ECO:0000318"/>
    <property type="project" value="GO_Central"/>
</dbReference>
<feature type="compositionally biased region" description="Basic residues" evidence="1">
    <location>
        <begin position="1"/>
        <end position="19"/>
    </location>
</feature>
<feature type="domain" description="3'-5' exonuclease" evidence="3">
    <location>
        <begin position="319"/>
        <end position="465"/>
    </location>
</feature>
<dbReference type="HOGENOM" id="CLU_380143_0_0_1"/>
<dbReference type="RefSeq" id="XP_002287240.1">
    <property type="nucleotide sequence ID" value="XM_002287204.1"/>
</dbReference>
<dbReference type="Gene3D" id="3.30.420.10">
    <property type="entry name" value="Ribonuclease H-like superfamily/Ribonuclease H"/>
    <property type="match status" value="1"/>
</dbReference>
<feature type="region of interest" description="Disordered" evidence="1">
    <location>
        <begin position="506"/>
        <end position="538"/>
    </location>
</feature>
<dbReference type="GO" id="GO:0071038">
    <property type="term" value="P:TRAMP-dependent tRNA surveillance pathway"/>
    <property type="evidence" value="ECO:0000318"/>
    <property type="project" value="GO_Central"/>
</dbReference>
<dbReference type="PaxDb" id="35128-Thaps2321"/>
<evidence type="ECO:0000313" key="4">
    <source>
        <dbReference type="EMBL" id="EED94683.1"/>
    </source>
</evidence>
<dbReference type="AlphaFoldDB" id="B8BU12"/>
<dbReference type="GO" id="GO:0000166">
    <property type="term" value="F:nucleotide binding"/>
    <property type="evidence" value="ECO:0007669"/>
    <property type="project" value="InterPro"/>
</dbReference>
<dbReference type="GO" id="GO:0003727">
    <property type="term" value="F:single-stranded RNA binding"/>
    <property type="evidence" value="ECO:0000318"/>
    <property type="project" value="GO_Central"/>
</dbReference>
<dbReference type="Pfam" id="PF01612">
    <property type="entry name" value="DNA_pol_A_exo1"/>
    <property type="match status" value="1"/>
</dbReference>
<dbReference type="InterPro" id="IPR002562">
    <property type="entry name" value="3'-5'_exonuclease_dom"/>
</dbReference>
<dbReference type="STRING" id="35128.B8BU12"/>
<accession>B8BU12</accession>
<dbReference type="GO" id="GO:0005730">
    <property type="term" value="C:nucleolus"/>
    <property type="evidence" value="ECO:0000318"/>
    <property type="project" value="GO_Central"/>
</dbReference>
<dbReference type="GO" id="GO:0071039">
    <property type="term" value="P:nuclear polyadenylation-dependent CUT catabolic process"/>
    <property type="evidence" value="ECO:0000318"/>
    <property type="project" value="GO_Central"/>
</dbReference>
<dbReference type="OMA" id="NNDESCM"/>
<dbReference type="eggNOG" id="KOG2206">
    <property type="taxonomic scope" value="Eukaryota"/>
</dbReference>
<dbReference type="GO" id="GO:0071035">
    <property type="term" value="P:nuclear polyadenylation-dependent rRNA catabolic process"/>
    <property type="evidence" value="ECO:0000318"/>
    <property type="project" value="GO_Central"/>
</dbReference>
<dbReference type="SUPFAM" id="SSF53098">
    <property type="entry name" value="Ribonuclease H-like"/>
    <property type="match status" value="1"/>
</dbReference>
<dbReference type="GO" id="GO:0071040">
    <property type="term" value="P:nuclear polyadenylation-dependent antisense transcript catabolic process"/>
    <property type="evidence" value="ECO:0000318"/>
    <property type="project" value="GO_Central"/>
</dbReference>
<dbReference type="InterPro" id="IPR010997">
    <property type="entry name" value="HRDC-like_sf"/>
</dbReference>
<dbReference type="InterPro" id="IPR045092">
    <property type="entry name" value="Rrp6-like"/>
</dbReference>
<dbReference type="GO" id="GO:0000175">
    <property type="term" value="F:3'-5'-RNA exonuclease activity"/>
    <property type="evidence" value="ECO:0000318"/>
    <property type="project" value="GO_Central"/>
</dbReference>
<dbReference type="GO" id="GO:0000467">
    <property type="term" value="P:exonucleolytic trimming to generate mature 3'-end of 5.8S rRNA from tricistronic rRNA transcript (SSU-rRNA, 5.8S rRNA, LSU-rRNA)"/>
    <property type="evidence" value="ECO:0000318"/>
    <property type="project" value="GO_Central"/>
</dbReference>
<dbReference type="InterPro" id="IPR036397">
    <property type="entry name" value="RNaseH_sf"/>
</dbReference>
<keyword evidence="5" id="KW-1185">Reference proteome</keyword>
<dbReference type="SUPFAM" id="SSF47819">
    <property type="entry name" value="HRDC-like"/>
    <property type="match status" value="1"/>
</dbReference>
<dbReference type="PANTHER" id="PTHR12124">
    <property type="entry name" value="POLYMYOSITIS/SCLERODERMA AUTOANTIGEN-RELATED"/>
    <property type="match status" value="1"/>
</dbReference>
<dbReference type="GeneID" id="7450203"/>
<evidence type="ECO:0000256" key="2">
    <source>
        <dbReference type="SAM" id="Phobius"/>
    </source>
</evidence>
<feature type="region of interest" description="Disordered" evidence="1">
    <location>
        <begin position="1"/>
        <end position="21"/>
    </location>
</feature>
<reference evidence="4 5" key="2">
    <citation type="journal article" date="2008" name="Nature">
        <title>The Phaeodactylum genome reveals the evolutionary history of diatom genomes.</title>
        <authorList>
            <person name="Bowler C."/>
            <person name="Allen A.E."/>
            <person name="Badger J.H."/>
            <person name="Grimwood J."/>
            <person name="Jabbari K."/>
            <person name="Kuo A."/>
            <person name="Maheswari U."/>
            <person name="Martens C."/>
            <person name="Maumus F."/>
            <person name="Otillar R.P."/>
            <person name="Rayko E."/>
            <person name="Salamov A."/>
            <person name="Vandepoele K."/>
            <person name="Beszteri B."/>
            <person name="Gruber A."/>
            <person name="Heijde M."/>
            <person name="Katinka M."/>
            <person name="Mock T."/>
            <person name="Valentin K."/>
            <person name="Verret F."/>
            <person name="Berges J.A."/>
            <person name="Brownlee C."/>
            <person name="Cadoret J.P."/>
            <person name="Chiovitti A."/>
            <person name="Choi C.J."/>
            <person name="Coesel S."/>
            <person name="De Martino A."/>
            <person name="Detter J.C."/>
            <person name="Durkin C."/>
            <person name="Falciatore A."/>
            <person name="Fournet J."/>
            <person name="Haruta M."/>
            <person name="Huysman M.J."/>
            <person name="Jenkins B.D."/>
            <person name="Jiroutova K."/>
            <person name="Jorgensen R.E."/>
            <person name="Joubert Y."/>
            <person name="Kaplan A."/>
            <person name="Kroger N."/>
            <person name="Kroth P.G."/>
            <person name="La Roche J."/>
            <person name="Lindquist E."/>
            <person name="Lommer M."/>
            <person name="Martin-Jezequel V."/>
            <person name="Lopez P.J."/>
            <person name="Lucas S."/>
            <person name="Mangogna M."/>
            <person name="McGinnis K."/>
            <person name="Medlin L.K."/>
            <person name="Montsant A."/>
            <person name="Oudot-Le Secq M.P."/>
            <person name="Napoli C."/>
            <person name="Obornik M."/>
            <person name="Parker M.S."/>
            <person name="Petit J.L."/>
            <person name="Porcel B.M."/>
            <person name="Poulsen N."/>
            <person name="Robison M."/>
            <person name="Rychlewski L."/>
            <person name="Rynearson T.A."/>
            <person name="Schmutz J."/>
            <person name="Shapiro H."/>
            <person name="Siaut M."/>
            <person name="Stanley M."/>
            <person name="Sussman M.R."/>
            <person name="Taylor A.R."/>
            <person name="Vardi A."/>
            <person name="von Dassow P."/>
            <person name="Vyverman W."/>
            <person name="Willis A."/>
            <person name="Wyrwicz L.S."/>
            <person name="Rokhsar D.S."/>
            <person name="Weissenbach J."/>
            <person name="Armbrust E.V."/>
            <person name="Green B.R."/>
            <person name="Van de Peer Y."/>
            <person name="Grigoriev I.V."/>
        </authorList>
    </citation>
    <scope>NUCLEOTIDE SEQUENCE [LARGE SCALE GENOMIC DNA]</scope>
    <source>
        <strain evidence="4 5">CCMP1335</strain>
    </source>
</reference>
<dbReference type="PANTHER" id="PTHR12124:SF47">
    <property type="entry name" value="EXOSOME COMPONENT 10"/>
    <property type="match status" value="1"/>
</dbReference>
<gene>
    <name evidence="4" type="ORF">THAPSDRAFT_2321</name>
</gene>
<keyword evidence="2" id="KW-0812">Transmembrane</keyword>
<name>B8BU12_THAPS</name>
<dbReference type="GO" id="GO:0071036">
    <property type="term" value="P:nuclear polyadenylation-dependent snoRNA catabolic process"/>
    <property type="evidence" value="ECO:0000318"/>
    <property type="project" value="GO_Central"/>
</dbReference>
<dbReference type="InterPro" id="IPR012337">
    <property type="entry name" value="RNaseH-like_sf"/>
</dbReference>
<feature type="transmembrane region" description="Helical" evidence="2">
    <location>
        <begin position="719"/>
        <end position="738"/>
    </location>
</feature>